<comment type="caution">
    <text evidence="2">The sequence shown here is derived from an EMBL/GenBank/DDBJ whole genome shotgun (WGS) entry which is preliminary data.</text>
</comment>
<dbReference type="Proteomes" id="UP000596742">
    <property type="component" value="Unassembled WGS sequence"/>
</dbReference>
<keyword evidence="1" id="KW-0732">Signal</keyword>
<protein>
    <submittedName>
        <fullName evidence="2">Uncharacterized protein</fullName>
    </submittedName>
</protein>
<gene>
    <name evidence="2" type="ORF">MGAL_10B066557</name>
</gene>
<feature type="chain" id="PRO_5032700341" evidence="1">
    <location>
        <begin position="24"/>
        <end position="152"/>
    </location>
</feature>
<evidence type="ECO:0000313" key="2">
    <source>
        <dbReference type="EMBL" id="VDI23042.1"/>
    </source>
</evidence>
<dbReference type="EMBL" id="UYJE01003877">
    <property type="protein sequence ID" value="VDI23042.1"/>
    <property type="molecule type" value="Genomic_DNA"/>
</dbReference>
<accession>A0A8B6DRA3</accession>
<evidence type="ECO:0000256" key="1">
    <source>
        <dbReference type="SAM" id="SignalP"/>
    </source>
</evidence>
<sequence length="152" mass="17849">MVKKKDLVKIFFIYMCLYQMVPAHPCGENPLRSIISLSSQTGQGLRFVLDKLKQMDYRVYRHLQSNFQRYAECVGMVDTGYFKRSDRHALISINPFTSLDNNDDATGYIDNSRSVDDVYKSNDDNREQTLKETQEIISKDILPMLLKRRKRR</sequence>
<dbReference type="AlphaFoldDB" id="A0A8B6DRA3"/>
<feature type="signal peptide" evidence="1">
    <location>
        <begin position="1"/>
        <end position="23"/>
    </location>
</feature>
<reference evidence="2" key="1">
    <citation type="submission" date="2018-11" db="EMBL/GenBank/DDBJ databases">
        <authorList>
            <person name="Alioto T."/>
            <person name="Alioto T."/>
        </authorList>
    </citation>
    <scope>NUCLEOTIDE SEQUENCE</scope>
</reference>
<organism evidence="2 3">
    <name type="scientific">Mytilus galloprovincialis</name>
    <name type="common">Mediterranean mussel</name>
    <dbReference type="NCBI Taxonomy" id="29158"/>
    <lineage>
        <taxon>Eukaryota</taxon>
        <taxon>Metazoa</taxon>
        <taxon>Spiralia</taxon>
        <taxon>Lophotrochozoa</taxon>
        <taxon>Mollusca</taxon>
        <taxon>Bivalvia</taxon>
        <taxon>Autobranchia</taxon>
        <taxon>Pteriomorphia</taxon>
        <taxon>Mytilida</taxon>
        <taxon>Mytiloidea</taxon>
        <taxon>Mytilidae</taxon>
        <taxon>Mytilinae</taxon>
        <taxon>Mytilus</taxon>
    </lineage>
</organism>
<evidence type="ECO:0000313" key="3">
    <source>
        <dbReference type="Proteomes" id="UP000596742"/>
    </source>
</evidence>
<keyword evidence="3" id="KW-1185">Reference proteome</keyword>
<proteinExistence type="predicted"/>
<name>A0A8B6DRA3_MYTGA</name>